<dbReference type="InterPro" id="IPR006059">
    <property type="entry name" value="SBP"/>
</dbReference>
<dbReference type="InterPro" id="IPR050490">
    <property type="entry name" value="Bact_solute-bd_prot1"/>
</dbReference>
<dbReference type="Gene3D" id="3.40.190.10">
    <property type="entry name" value="Periplasmic binding protein-like II"/>
    <property type="match status" value="2"/>
</dbReference>
<evidence type="ECO:0000313" key="3">
    <source>
        <dbReference type="EMBL" id="NBC67604.1"/>
    </source>
</evidence>
<dbReference type="SUPFAM" id="SSF53850">
    <property type="entry name" value="Periplasmic binding protein-like II"/>
    <property type="match status" value="1"/>
</dbReference>
<dbReference type="PROSITE" id="PS51257">
    <property type="entry name" value="PROKAR_LIPOPROTEIN"/>
    <property type="match status" value="1"/>
</dbReference>
<gene>
    <name evidence="3" type="ORF">GT003_01170</name>
</gene>
<dbReference type="Pfam" id="PF01547">
    <property type="entry name" value="SBP_bac_1"/>
    <property type="match status" value="1"/>
</dbReference>
<proteinExistence type="predicted"/>
<accession>A0A7X4YLI9</accession>
<dbReference type="PANTHER" id="PTHR43649:SF17">
    <property type="entry name" value="ABC TRANSPORTER SOLUTE BINDING PROTEIN-SUGAR TRANSPORT"/>
    <property type="match status" value="1"/>
</dbReference>
<evidence type="ECO:0000259" key="2">
    <source>
        <dbReference type="Pfam" id="PF12010"/>
    </source>
</evidence>
<dbReference type="Pfam" id="PF12010">
    <property type="entry name" value="DUF3502"/>
    <property type="match status" value="1"/>
</dbReference>
<dbReference type="OrthoDB" id="1988587at2"/>
<organism evidence="3 4">
    <name type="scientific">Paenibacillus sacheonensis</name>
    <dbReference type="NCBI Taxonomy" id="742054"/>
    <lineage>
        <taxon>Bacteria</taxon>
        <taxon>Bacillati</taxon>
        <taxon>Bacillota</taxon>
        <taxon>Bacilli</taxon>
        <taxon>Bacillales</taxon>
        <taxon>Paenibacillaceae</taxon>
        <taxon>Paenibacillus</taxon>
    </lineage>
</organism>
<evidence type="ECO:0000313" key="4">
    <source>
        <dbReference type="Proteomes" id="UP000558113"/>
    </source>
</evidence>
<dbReference type="RefSeq" id="WP_161693563.1">
    <property type="nucleotide sequence ID" value="NZ_JAAAMU010000001.1"/>
</dbReference>
<dbReference type="EMBL" id="JAAAMU010000001">
    <property type="protein sequence ID" value="NBC67604.1"/>
    <property type="molecule type" value="Genomic_DNA"/>
</dbReference>
<sequence length="527" mass="58181">MMKKKKKLGLVLTGVLAASMVLSACGQSNNGANNGAAANGSGSDDGGAANNQAANDAIDTSKAVNLKMVMLGPKPADYDQVFGEINKQLKEKVNATIDAEFLDWSDWGQKYPLKFAAGEDFDLIYTSNWANYNDQSNKGGFLELTDDMLAKYMPQTWAAMPKVKWDQARVNGKVYMVPQNQSKEFTDKLILYRGDLLEKYKLQPIDSPETYQAYLEAVAKNEKGMTPYGLEASDTKMHNLDKQLLLQKNNWFSVGDTSLAFKVDDAKGQVFSIYDTPEFKDLLTYYKSLADNGGWSRNALTNKGDTTGDFKAGKVASMSHNVTALGGILAEVDKTHPEWKATLADLTPDSHKSAAISTQNGIAIHATSKEPERAMMVLDLLQNDKSLHDLIMYGIAGTNYEPVGDDKFTKTDKYGNFNSFSNWAWNSPLNRVDTTYPQAAQDVEKKWAAQVFHYPLETFVFDNSKVLNEVTNVGNVMMRYGVPLEYGLVPDTAKGLETLQKQLKAAGIDKIKTELQSQIDAFLAKQG</sequence>
<protein>
    <submittedName>
        <fullName evidence="3">Extracellular solute-binding protein</fullName>
    </submittedName>
</protein>
<feature type="signal peptide" evidence="1">
    <location>
        <begin position="1"/>
        <end position="23"/>
    </location>
</feature>
<feature type="chain" id="PRO_5039511840" evidence="1">
    <location>
        <begin position="24"/>
        <end position="527"/>
    </location>
</feature>
<dbReference type="PANTHER" id="PTHR43649">
    <property type="entry name" value="ARABINOSE-BINDING PROTEIN-RELATED"/>
    <property type="match status" value="1"/>
</dbReference>
<comment type="caution">
    <text evidence="3">The sequence shown here is derived from an EMBL/GenBank/DDBJ whole genome shotgun (WGS) entry which is preliminary data.</text>
</comment>
<feature type="domain" description="DUF3502" evidence="2">
    <location>
        <begin position="455"/>
        <end position="524"/>
    </location>
</feature>
<reference evidence="3 4" key="1">
    <citation type="submission" date="2020-01" db="EMBL/GenBank/DDBJ databases">
        <title>Paenibacillus soybeanensis sp. nov. isolated from the nodules of soybean (Glycine max(L.) Merr).</title>
        <authorList>
            <person name="Wang H."/>
        </authorList>
    </citation>
    <scope>NUCLEOTIDE SEQUENCE [LARGE SCALE GENOMIC DNA]</scope>
    <source>
        <strain evidence="3 4">DSM 23054</strain>
    </source>
</reference>
<dbReference type="Proteomes" id="UP000558113">
    <property type="component" value="Unassembled WGS sequence"/>
</dbReference>
<dbReference type="AlphaFoldDB" id="A0A7X4YLI9"/>
<name>A0A7X4YLI9_9BACL</name>
<keyword evidence="1" id="KW-0732">Signal</keyword>
<evidence type="ECO:0000256" key="1">
    <source>
        <dbReference type="SAM" id="SignalP"/>
    </source>
</evidence>
<keyword evidence="4" id="KW-1185">Reference proteome</keyword>
<dbReference type="InterPro" id="IPR022627">
    <property type="entry name" value="DUF3502"/>
</dbReference>